<keyword evidence="10" id="KW-1185">Reference proteome</keyword>
<dbReference type="GO" id="GO:0005737">
    <property type="term" value="C:cytoplasm"/>
    <property type="evidence" value="ECO:0007669"/>
    <property type="project" value="UniProtKB-UniRule"/>
</dbReference>
<accession>A0A2T5K6Q7</accession>
<protein>
    <recommendedName>
        <fullName evidence="1 7">Transcriptional regulator MraZ</fullName>
    </recommendedName>
</protein>
<dbReference type="InterPro" id="IPR038619">
    <property type="entry name" value="MraZ_sf"/>
</dbReference>
<dbReference type="Proteomes" id="UP000244060">
    <property type="component" value="Unassembled WGS sequence"/>
</dbReference>
<feature type="domain" description="SpoVT-AbrB" evidence="8">
    <location>
        <begin position="8"/>
        <end position="51"/>
    </location>
</feature>
<dbReference type="GO" id="GO:0000976">
    <property type="term" value="F:transcription cis-regulatory region binding"/>
    <property type="evidence" value="ECO:0007669"/>
    <property type="project" value="TreeGrafter"/>
</dbReference>
<dbReference type="InterPro" id="IPR035644">
    <property type="entry name" value="MraZ_C"/>
</dbReference>
<evidence type="ECO:0000256" key="4">
    <source>
        <dbReference type="ARBA" id="ARBA00023015"/>
    </source>
</evidence>
<feature type="domain" description="SpoVT-AbrB" evidence="8">
    <location>
        <begin position="90"/>
        <end position="140"/>
    </location>
</feature>
<dbReference type="CDD" id="cd16321">
    <property type="entry name" value="MraZ_C"/>
    <property type="match status" value="1"/>
</dbReference>
<dbReference type="GO" id="GO:2000143">
    <property type="term" value="P:negative regulation of DNA-templated transcription initiation"/>
    <property type="evidence" value="ECO:0007669"/>
    <property type="project" value="TreeGrafter"/>
</dbReference>
<dbReference type="SMR" id="A0A2T5K6Q7"/>
<keyword evidence="4 7" id="KW-0805">Transcription regulation</keyword>
<dbReference type="GO" id="GO:0003700">
    <property type="term" value="F:DNA-binding transcription factor activity"/>
    <property type="evidence" value="ECO:0007669"/>
    <property type="project" value="UniProtKB-UniRule"/>
</dbReference>
<keyword evidence="3" id="KW-0677">Repeat</keyword>
<reference evidence="9 10" key="1">
    <citation type="submission" date="2018-04" db="EMBL/GenBank/DDBJ databases">
        <title>Genomic Encyclopedia of Type Strains, Phase III (KMG-III): the genomes of soil and plant-associated and newly described type strains.</title>
        <authorList>
            <person name="Whitman W."/>
        </authorList>
    </citation>
    <scope>NUCLEOTIDE SEQUENCE [LARGE SCALE GENOMIC DNA]</scope>
    <source>
        <strain evidence="9 10">KA25</strain>
    </source>
</reference>
<dbReference type="OrthoDB" id="9807753at2"/>
<dbReference type="Pfam" id="PF02381">
    <property type="entry name" value="MraZ"/>
    <property type="match status" value="1"/>
</dbReference>
<evidence type="ECO:0000256" key="5">
    <source>
        <dbReference type="ARBA" id="ARBA00023125"/>
    </source>
</evidence>
<evidence type="ECO:0000259" key="8">
    <source>
        <dbReference type="PROSITE" id="PS51740"/>
    </source>
</evidence>
<comment type="subcellular location">
    <subcellularLocation>
        <location evidence="7">Cytoplasm</location>
        <location evidence="7">Nucleoid</location>
    </subcellularLocation>
</comment>
<dbReference type="PANTHER" id="PTHR34701:SF1">
    <property type="entry name" value="TRANSCRIPTIONAL REGULATOR MRAZ"/>
    <property type="match status" value="1"/>
</dbReference>
<sequence>MAEAFRGEYNQKVDAKARVSIPAPFRRVIEAGDPKYSGGRASFVLVYGGDRSYVECYTMTEMDRIEERIRALPMGTPRRRYLERNMITLALNMELDEDGRIVLPPKGREKLGITPDELKGGTEATFAGTLNKFQIWKADTYAAELAAEEEVILPPGADMLSLLEETGL</sequence>
<dbReference type="HAMAP" id="MF_01008">
    <property type="entry name" value="MraZ"/>
    <property type="match status" value="1"/>
</dbReference>
<evidence type="ECO:0000256" key="3">
    <source>
        <dbReference type="ARBA" id="ARBA00022737"/>
    </source>
</evidence>
<evidence type="ECO:0000256" key="6">
    <source>
        <dbReference type="ARBA" id="ARBA00023163"/>
    </source>
</evidence>
<keyword evidence="2 7" id="KW-0963">Cytoplasm</keyword>
<dbReference type="InterPro" id="IPR037914">
    <property type="entry name" value="SpoVT-AbrB_sf"/>
</dbReference>
<dbReference type="PROSITE" id="PS51740">
    <property type="entry name" value="SPOVT_ABRB"/>
    <property type="match status" value="2"/>
</dbReference>
<evidence type="ECO:0000256" key="7">
    <source>
        <dbReference type="HAMAP-Rule" id="MF_01008"/>
    </source>
</evidence>
<dbReference type="PANTHER" id="PTHR34701">
    <property type="entry name" value="TRANSCRIPTIONAL REGULATOR MRAZ"/>
    <property type="match status" value="1"/>
</dbReference>
<dbReference type="InterPro" id="IPR007159">
    <property type="entry name" value="SpoVT-AbrB_dom"/>
</dbReference>
<dbReference type="AlphaFoldDB" id="A0A2T5K6Q7"/>
<proteinExistence type="inferred from homology"/>
<comment type="caution">
    <text evidence="9">The sequence shown here is derived from an EMBL/GenBank/DDBJ whole genome shotgun (WGS) entry which is preliminary data.</text>
</comment>
<dbReference type="InterPro" id="IPR003444">
    <property type="entry name" value="MraZ"/>
</dbReference>
<dbReference type="RefSeq" id="WP_011907735.1">
    <property type="nucleotide sequence ID" value="NZ_CP089965.1"/>
</dbReference>
<dbReference type="EMBL" id="QAOT01000009">
    <property type="protein sequence ID" value="PTR18104.1"/>
    <property type="molecule type" value="Genomic_DNA"/>
</dbReference>
<dbReference type="NCBIfam" id="NF001476">
    <property type="entry name" value="PRK00326.2-2"/>
    <property type="match status" value="1"/>
</dbReference>
<comment type="similarity">
    <text evidence="7">Belongs to the MraZ family.</text>
</comment>
<dbReference type="InterPro" id="IPR035642">
    <property type="entry name" value="MraZ_N"/>
</dbReference>
<keyword evidence="5 7" id="KW-0238">DNA-binding</keyword>
<comment type="subunit">
    <text evidence="7">Forms oligomers.</text>
</comment>
<keyword evidence="6 7" id="KW-0804">Transcription</keyword>
<dbReference type="SUPFAM" id="SSF89447">
    <property type="entry name" value="AbrB/MazE/MraZ-like"/>
    <property type="match status" value="1"/>
</dbReference>
<evidence type="ECO:0000313" key="10">
    <source>
        <dbReference type="Proteomes" id="UP000244060"/>
    </source>
</evidence>
<evidence type="ECO:0000256" key="1">
    <source>
        <dbReference type="ARBA" id="ARBA00013860"/>
    </source>
</evidence>
<dbReference type="Gene3D" id="3.40.1550.20">
    <property type="entry name" value="Transcriptional regulator MraZ domain"/>
    <property type="match status" value="1"/>
</dbReference>
<gene>
    <name evidence="7" type="primary">mraZ</name>
    <name evidence="9" type="ORF">C8J28_10960</name>
</gene>
<evidence type="ECO:0000313" key="9">
    <source>
        <dbReference type="EMBL" id="PTR18104.1"/>
    </source>
</evidence>
<dbReference type="InterPro" id="IPR020603">
    <property type="entry name" value="MraZ_dom"/>
</dbReference>
<name>A0A2T5K6Q7_9RHOB</name>
<organism evidence="9 10">
    <name type="scientific">Cereibacter azotoformans</name>
    <dbReference type="NCBI Taxonomy" id="43057"/>
    <lineage>
        <taxon>Bacteria</taxon>
        <taxon>Pseudomonadati</taxon>
        <taxon>Pseudomonadota</taxon>
        <taxon>Alphaproteobacteria</taxon>
        <taxon>Rhodobacterales</taxon>
        <taxon>Paracoccaceae</taxon>
        <taxon>Cereibacter</taxon>
    </lineage>
</organism>
<dbReference type="CDD" id="cd16320">
    <property type="entry name" value="MraZ_N"/>
    <property type="match status" value="1"/>
</dbReference>
<evidence type="ECO:0000256" key="2">
    <source>
        <dbReference type="ARBA" id="ARBA00022490"/>
    </source>
</evidence>
<dbReference type="GO" id="GO:0009295">
    <property type="term" value="C:nucleoid"/>
    <property type="evidence" value="ECO:0007669"/>
    <property type="project" value="UniProtKB-SubCell"/>
</dbReference>